<protein>
    <submittedName>
        <fullName evidence="3">Carboxypeptidase controlling helical cell shape</fullName>
    </submittedName>
</protein>
<sequence>MSVFGCLTGNSSFASSIPDLGFSVHKLESGVDGHTLLIIGGIQGDEPGGFNAASLIVTHYDILSGNVWVVPNLNFLSIIKRSRGVYGDLNRKFDKLHPKDPEYHTIEKIKKLIIDPKVDLVLNLHDGSGFYRNTYHDILHNQNRWGQCIIIDQERVNSGTFSNLTLIAKKTVAHVNNHLLNQNEHFNLNNTKTQKGNEEMAKTLTYFAIKNHKSAFGVEASKSFPTAKRAYYHLLAIESFFNQAGIKFKRNFKLSERHIKTAIDDNIQVALNNRKILLKIENVRNRLNYIPLKKNSVLEFQVNNPLMTIVTSGNEYRVFHGNRQLTHLYPQYFDYDFSLDAIDMIVDGVHKTVPFGNSVTVKDEFMVKSLKGHRVNVIGFTKPEITNESGMTILKRNILKQFSIDKKGTLFRVEVYKSQKFSGMVLVDFGEKPVSDMNVAYEEKIPEILMNIF</sequence>
<dbReference type="CDD" id="cd06243">
    <property type="entry name" value="M14_CP_Csd4-like"/>
    <property type="match status" value="1"/>
</dbReference>
<keyword evidence="3" id="KW-0645">Protease</keyword>
<accession>A0A1H2JFT8</accession>
<name>A0A1H2JFT8_9BACT</name>
<gene>
    <name evidence="3" type="ORF">SAMN04487931_11242</name>
</gene>
<keyword evidence="3" id="KW-0378">Hydrolase</keyword>
<evidence type="ECO:0000259" key="2">
    <source>
        <dbReference type="Pfam" id="PF17129"/>
    </source>
</evidence>
<dbReference type="InterPro" id="IPR033397">
    <property type="entry name" value="Metallo_peptidase_C"/>
</dbReference>
<keyword evidence="3" id="KW-0121">Carboxypeptidase</keyword>
<proteinExistence type="predicted"/>
<dbReference type="RefSeq" id="WP_217641248.1">
    <property type="nucleotide sequence ID" value="NZ_FNLL01000012.1"/>
</dbReference>
<dbReference type="InterPro" id="IPR031489">
    <property type="entry name" value="Peptidase_M99"/>
</dbReference>
<organism evidence="3 4">
    <name type="scientific">Desulfobacula phenolica</name>
    <dbReference type="NCBI Taxonomy" id="90732"/>
    <lineage>
        <taxon>Bacteria</taxon>
        <taxon>Pseudomonadati</taxon>
        <taxon>Thermodesulfobacteriota</taxon>
        <taxon>Desulfobacteria</taxon>
        <taxon>Desulfobacterales</taxon>
        <taxon>Desulfobacteraceae</taxon>
        <taxon>Desulfobacula</taxon>
    </lineage>
</organism>
<dbReference type="Pfam" id="PF17033">
    <property type="entry name" value="Peptidase_M99"/>
    <property type="match status" value="1"/>
</dbReference>
<dbReference type="EMBL" id="FNLL01000012">
    <property type="protein sequence ID" value="SDU55227.1"/>
    <property type="molecule type" value="Genomic_DNA"/>
</dbReference>
<evidence type="ECO:0000313" key="4">
    <source>
        <dbReference type="Proteomes" id="UP000199608"/>
    </source>
</evidence>
<feature type="domain" description="Metallo-carboxypeptidase C-terminal" evidence="2">
    <location>
        <begin position="335"/>
        <end position="429"/>
    </location>
</feature>
<dbReference type="Pfam" id="PF17129">
    <property type="entry name" value="Peptidase_M99_C"/>
    <property type="match status" value="1"/>
</dbReference>
<feature type="domain" description="D,L-carboxypeptidase peptidase" evidence="1">
    <location>
        <begin position="32"/>
        <end position="261"/>
    </location>
</feature>
<dbReference type="SUPFAM" id="SSF53187">
    <property type="entry name" value="Zn-dependent exopeptidases"/>
    <property type="match status" value="1"/>
</dbReference>
<evidence type="ECO:0000259" key="1">
    <source>
        <dbReference type="Pfam" id="PF17033"/>
    </source>
</evidence>
<evidence type="ECO:0000313" key="3">
    <source>
        <dbReference type="EMBL" id="SDU55227.1"/>
    </source>
</evidence>
<keyword evidence="4" id="KW-1185">Reference proteome</keyword>
<dbReference type="Gene3D" id="3.40.630.10">
    <property type="entry name" value="Zn peptidases"/>
    <property type="match status" value="1"/>
</dbReference>
<dbReference type="GO" id="GO:0004180">
    <property type="term" value="F:carboxypeptidase activity"/>
    <property type="evidence" value="ECO:0007669"/>
    <property type="project" value="UniProtKB-KW"/>
</dbReference>
<dbReference type="Proteomes" id="UP000199608">
    <property type="component" value="Unassembled WGS sequence"/>
</dbReference>
<dbReference type="AlphaFoldDB" id="A0A1H2JFT8"/>
<reference evidence="4" key="1">
    <citation type="submission" date="2016-10" db="EMBL/GenBank/DDBJ databases">
        <authorList>
            <person name="Varghese N."/>
            <person name="Submissions S."/>
        </authorList>
    </citation>
    <scope>NUCLEOTIDE SEQUENCE [LARGE SCALE GENOMIC DNA]</scope>
    <source>
        <strain evidence="4">DSM 3384</strain>
    </source>
</reference>